<dbReference type="Proteomes" id="UP000244855">
    <property type="component" value="Unassembled WGS sequence"/>
</dbReference>
<feature type="non-terminal residue" evidence="7">
    <location>
        <position position="1"/>
    </location>
</feature>
<evidence type="ECO:0000256" key="2">
    <source>
        <dbReference type="ARBA" id="ARBA00022630"/>
    </source>
</evidence>
<evidence type="ECO:0000256" key="3">
    <source>
        <dbReference type="ARBA" id="ARBA00022827"/>
    </source>
</evidence>
<comment type="similarity">
    <text evidence="1">Belongs to the oxygen-dependent FAD-linked oxidoreductase family.</text>
</comment>
<evidence type="ECO:0000256" key="5">
    <source>
        <dbReference type="SAM" id="SignalP"/>
    </source>
</evidence>
<dbReference type="EMBL" id="KZ805925">
    <property type="protein sequence ID" value="PVH91221.1"/>
    <property type="molecule type" value="Genomic_DNA"/>
</dbReference>
<name>A0A2V1CZT2_9PLEO</name>
<dbReference type="InterPro" id="IPR016167">
    <property type="entry name" value="FAD-bd_PCMH_sub1"/>
</dbReference>
<evidence type="ECO:0000313" key="7">
    <source>
        <dbReference type="EMBL" id="PVH91221.1"/>
    </source>
</evidence>
<sequence>MALLKFVFLGVLAVASSAVADGDPQSVCLRSNAAETQAACEALMQAFPEQVLFPGSPNYTTEATALWDQAAWLDPGCVFEPLSAASLALGLSELVERNVTFSVRSGGHMPVPGHASLDDGVMIATTHLTEKTLVRTPNSYGTDYLRAGPGFRWSEVYSFLEQYGLAAIGGRVSSVGSSLLLGGGLSYFSSAHGWAANNILGFELALANGSLINVDAESAPDLYWALKGGSNNFGIVTRYDLKTFPLGQVFGGSVTWASNDTQRYLDAQTAFILPGGGAEDDRAAIMPNFAYNPVTGQNVSSTVYMFNGSDPNPAALRNFTSISITSGSVGVSNFSEVVASTAGYAPRDRRWAFYATAVKSAPPTMNLLYRNLREQADIILNGINVTVGAAVEPITVNHLKAAKNAGGDALDLDPEQGPFVVSLLYGSWSDPALDSMIEKWVLATIDAIDKDAKSQGLHYPWTFLNDAGQKQDPISTYGYGKSLPRLQEVSQKYDPTGVFQRAVPGFKLGFELHSGC</sequence>
<dbReference type="InterPro" id="IPR050416">
    <property type="entry name" value="FAD-linked_Oxidoreductase"/>
</dbReference>
<dbReference type="Gene3D" id="3.30.465.10">
    <property type="match status" value="1"/>
</dbReference>
<reference evidence="7 8" key="1">
    <citation type="journal article" date="2018" name="Sci. Rep.">
        <title>Comparative genomics provides insights into the lifestyle and reveals functional heterogeneity of dark septate endophytic fungi.</title>
        <authorList>
            <person name="Knapp D.G."/>
            <person name="Nemeth J.B."/>
            <person name="Barry K."/>
            <person name="Hainaut M."/>
            <person name="Henrissat B."/>
            <person name="Johnson J."/>
            <person name="Kuo A."/>
            <person name="Lim J.H.P."/>
            <person name="Lipzen A."/>
            <person name="Nolan M."/>
            <person name="Ohm R.A."/>
            <person name="Tamas L."/>
            <person name="Grigoriev I.V."/>
            <person name="Spatafora J.W."/>
            <person name="Nagy L.G."/>
            <person name="Kovacs G.M."/>
        </authorList>
    </citation>
    <scope>NUCLEOTIDE SEQUENCE [LARGE SCALE GENOMIC DNA]</scope>
    <source>
        <strain evidence="7 8">DSE2036</strain>
    </source>
</reference>
<proteinExistence type="inferred from homology"/>
<evidence type="ECO:0000256" key="1">
    <source>
        <dbReference type="ARBA" id="ARBA00005466"/>
    </source>
</evidence>
<evidence type="ECO:0000259" key="6">
    <source>
        <dbReference type="PROSITE" id="PS51387"/>
    </source>
</evidence>
<dbReference type="GO" id="GO:0016491">
    <property type="term" value="F:oxidoreductase activity"/>
    <property type="evidence" value="ECO:0007669"/>
    <property type="project" value="UniProtKB-KW"/>
</dbReference>
<keyword evidence="8" id="KW-1185">Reference proteome</keyword>
<dbReference type="STRING" id="97972.A0A2V1CZT2"/>
<feature type="domain" description="FAD-binding PCMH-type" evidence="6">
    <location>
        <begin position="71"/>
        <end position="246"/>
    </location>
</feature>
<dbReference type="SUPFAM" id="SSF56176">
    <property type="entry name" value="FAD-binding/transporter-associated domain-like"/>
    <property type="match status" value="1"/>
</dbReference>
<dbReference type="InterPro" id="IPR016169">
    <property type="entry name" value="FAD-bd_PCMH_sub2"/>
</dbReference>
<organism evidence="7 8">
    <name type="scientific">Periconia macrospinosa</name>
    <dbReference type="NCBI Taxonomy" id="97972"/>
    <lineage>
        <taxon>Eukaryota</taxon>
        <taxon>Fungi</taxon>
        <taxon>Dikarya</taxon>
        <taxon>Ascomycota</taxon>
        <taxon>Pezizomycotina</taxon>
        <taxon>Dothideomycetes</taxon>
        <taxon>Pleosporomycetidae</taxon>
        <taxon>Pleosporales</taxon>
        <taxon>Massarineae</taxon>
        <taxon>Periconiaceae</taxon>
        <taxon>Periconia</taxon>
    </lineage>
</organism>
<dbReference type="InterPro" id="IPR036318">
    <property type="entry name" value="FAD-bd_PCMH-like_sf"/>
</dbReference>
<keyword evidence="2" id="KW-0285">Flavoprotein</keyword>
<gene>
    <name evidence="7" type="ORF">DM02DRAFT_706309</name>
</gene>
<keyword evidence="3" id="KW-0274">FAD</keyword>
<keyword evidence="4" id="KW-0560">Oxidoreductase</keyword>
<protein>
    <submittedName>
        <fullName evidence="7">FAD-binding domain-containing protein</fullName>
    </submittedName>
</protein>
<dbReference type="PROSITE" id="PS51387">
    <property type="entry name" value="FAD_PCMH"/>
    <property type="match status" value="1"/>
</dbReference>
<dbReference type="Pfam" id="PF01565">
    <property type="entry name" value="FAD_binding_4"/>
    <property type="match status" value="1"/>
</dbReference>
<keyword evidence="5" id="KW-0732">Signal</keyword>
<dbReference type="InterPro" id="IPR016166">
    <property type="entry name" value="FAD-bd_PCMH"/>
</dbReference>
<accession>A0A2V1CZT2</accession>
<dbReference type="InterPro" id="IPR006094">
    <property type="entry name" value="Oxid_FAD_bind_N"/>
</dbReference>
<dbReference type="Gene3D" id="3.40.462.20">
    <property type="match status" value="1"/>
</dbReference>
<feature type="signal peptide" evidence="5">
    <location>
        <begin position="1"/>
        <end position="22"/>
    </location>
</feature>
<dbReference type="AlphaFoldDB" id="A0A2V1CZT2"/>
<feature type="chain" id="PRO_5016172000" evidence="5">
    <location>
        <begin position="23"/>
        <end position="516"/>
    </location>
</feature>
<dbReference type="GO" id="GO:0071949">
    <property type="term" value="F:FAD binding"/>
    <property type="evidence" value="ECO:0007669"/>
    <property type="project" value="InterPro"/>
</dbReference>
<dbReference type="PANTHER" id="PTHR42973:SF53">
    <property type="entry name" value="FAD-BINDING PCMH-TYPE DOMAIN-CONTAINING PROTEIN-RELATED"/>
    <property type="match status" value="1"/>
</dbReference>
<dbReference type="Gene3D" id="3.30.43.10">
    <property type="entry name" value="Uridine Diphospho-n-acetylenolpyruvylglucosamine Reductase, domain 2"/>
    <property type="match status" value="1"/>
</dbReference>
<evidence type="ECO:0000313" key="8">
    <source>
        <dbReference type="Proteomes" id="UP000244855"/>
    </source>
</evidence>
<dbReference type="PANTHER" id="PTHR42973">
    <property type="entry name" value="BINDING OXIDOREDUCTASE, PUTATIVE (AFU_ORTHOLOGUE AFUA_1G17690)-RELATED"/>
    <property type="match status" value="1"/>
</dbReference>
<evidence type="ECO:0000256" key="4">
    <source>
        <dbReference type="ARBA" id="ARBA00023002"/>
    </source>
</evidence>
<dbReference type="OrthoDB" id="2151789at2759"/>